<sequence>MNKITSYGVISQIYILAQNPEVGLVSRSFYEYSTLDSVRVDFLIKKFGKTSILKIENHDFKYCSRLFVREGLVLKLLEKECQYDTETPTTSNNRTKYYVPEIDINQNEGKLLGLAVRYRRTKIIKQILKAHKIKPDIKLHKSERKIILHPKAFMVGLFSKGLCDMLEEEGPDLMELFSTNGMKKYTYDCILYEFCKRENTNYVKLIIEKGADVHAFNNLSLRLSCEKGNLEIVKHLVENGADIHAKDNDSLKFATKFGNLDVFKYLVEKGANIHAKNEDAFKKGYFYLVKSGVDICSFGYDLLKNACAEGHLGIFKYLIQNSIDIHENNDKALRMANIRFNTDDFLKIASRNGNFHVIKYLNKNGANIASIGNKNPSNNDLNRLSDIFNYIRVYSTTSSHKNRTTGYASNSNTNFNGDIHELNQSTHY</sequence>
<feature type="repeat" description="ANK" evidence="3">
    <location>
        <begin position="246"/>
        <end position="278"/>
    </location>
</feature>
<dbReference type="AlphaFoldDB" id="A0A2U1J158"/>
<protein>
    <submittedName>
        <fullName evidence="5">Uncharacterized protein</fullName>
    </submittedName>
</protein>
<dbReference type="Gene3D" id="1.25.40.20">
    <property type="entry name" value="Ankyrin repeat-containing domain"/>
    <property type="match status" value="1"/>
</dbReference>
<evidence type="ECO:0000313" key="5">
    <source>
        <dbReference type="EMBL" id="PVZ98805.1"/>
    </source>
</evidence>
<dbReference type="PROSITE" id="PS50297">
    <property type="entry name" value="ANK_REP_REGION"/>
    <property type="match status" value="2"/>
</dbReference>
<dbReference type="PANTHER" id="PTHR24188:SF29">
    <property type="entry name" value="GH09064P"/>
    <property type="match status" value="1"/>
</dbReference>
<evidence type="ECO:0000313" key="6">
    <source>
        <dbReference type="Proteomes" id="UP000245591"/>
    </source>
</evidence>
<dbReference type="InterPro" id="IPR036770">
    <property type="entry name" value="Ankyrin_rpt-contain_sf"/>
</dbReference>
<comment type="caution">
    <text evidence="5">The sequence shown here is derived from an EMBL/GenBank/DDBJ whole genome shotgun (WGS) entry which is preliminary data.</text>
</comment>
<dbReference type="PROSITE" id="PS50088">
    <property type="entry name" value="ANK_REPEAT"/>
    <property type="match status" value="2"/>
</dbReference>
<name>A0A2U1J158_SMIAN</name>
<dbReference type="SUPFAM" id="SSF48403">
    <property type="entry name" value="Ankyrin repeat"/>
    <property type="match status" value="1"/>
</dbReference>
<reference evidence="5 6" key="1">
    <citation type="journal article" date="2018" name="MBio">
        <title>Comparative Genomics Reveals the Core Gene Toolbox for the Fungus-Insect Symbiosis.</title>
        <authorList>
            <person name="Wang Y."/>
            <person name="Stata M."/>
            <person name="Wang W."/>
            <person name="Stajich J.E."/>
            <person name="White M.M."/>
            <person name="Moncalvo J.M."/>
        </authorList>
    </citation>
    <scope>NUCLEOTIDE SEQUENCE [LARGE SCALE GENOMIC DNA]</scope>
    <source>
        <strain evidence="5 6">AUS-126-30</strain>
    </source>
</reference>
<keyword evidence="2 3" id="KW-0040">ANK repeat</keyword>
<feature type="repeat" description="ANK" evidence="3">
    <location>
        <begin position="216"/>
        <end position="248"/>
    </location>
</feature>
<evidence type="ECO:0000256" key="4">
    <source>
        <dbReference type="SAM" id="MobiDB-lite"/>
    </source>
</evidence>
<evidence type="ECO:0000256" key="1">
    <source>
        <dbReference type="ARBA" id="ARBA00022737"/>
    </source>
</evidence>
<feature type="region of interest" description="Disordered" evidence="4">
    <location>
        <begin position="400"/>
        <end position="428"/>
    </location>
</feature>
<evidence type="ECO:0000256" key="2">
    <source>
        <dbReference type="ARBA" id="ARBA00023043"/>
    </source>
</evidence>
<keyword evidence="6" id="KW-1185">Reference proteome</keyword>
<dbReference type="PANTHER" id="PTHR24188">
    <property type="entry name" value="ANKYRIN REPEAT PROTEIN"/>
    <property type="match status" value="1"/>
</dbReference>
<dbReference type="InterPro" id="IPR002110">
    <property type="entry name" value="Ankyrin_rpt"/>
</dbReference>
<dbReference type="EMBL" id="MBFU01000507">
    <property type="protein sequence ID" value="PVZ98805.1"/>
    <property type="molecule type" value="Genomic_DNA"/>
</dbReference>
<proteinExistence type="predicted"/>
<dbReference type="Proteomes" id="UP000245591">
    <property type="component" value="Unassembled WGS sequence"/>
</dbReference>
<organism evidence="5 6">
    <name type="scientific">Smittium angustum</name>
    <dbReference type="NCBI Taxonomy" id="133377"/>
    <lineage>
        <taxon>Eukaryota</taxon>
        <taxon>Fungi</taxon>
        <taxon>Fungi incertae sedis</taxon>
        <taxon>Zoopagomycota</taxon>
        <taxon>Kickxellomycotina</taxon>
        <taxon>Harpellomycetes</taxon>
        <taxon>Harpellales</taxon>
        <taxon>Legeriomycetaceae</taxon>
        <taxon>Smittium</taxon>
    </lineage>
</organism>
<keyword evidence="1" id="KW-0677">Repeat</keyword>
<gene>
    <name evidence="5" type="ORF">BB558_005186</name>
</gene>
<accession>A0A2U1J158</accession>
<evidence type="ECO:0000256" key="3">
    <source>
        <dbReference type="PROSITE-ProRule" id="PRU00023"/>
    </source>
</evidence>
<dbReference type="SMART" id="SM00248">
    <property type="entry name" value="ANK"/>
    <property type="match status" value="5"/>
</dbReference>
<dbReference type="Pfam" id="PF12796">
    <property type="entry name" value="Ank_2"/>
    <property type="match status" value="1"/>
</dbReference>